<dbReference type="OrthoDB" id="39591at2759"/>
<accession>A0A8K0RJ68</accession>
<feature type="domain" description="RNA polymerase II assembly factor Rtp1 C-terminal" evidence="3">
    <location>
        <begin position="692"/>
        <end position="814"/>
    </location>
</feature>
<name>A0A8K0RJ68_9PLEO</name>
<dbReference type="Pfam" id="PF10304">
    <property type="entry name" value="RTP1_C2"/>
    <property type="match status" value="1"/>
</dbReference>
<dbReference type="Proteomes" id="UP000813461">
    <property type="component" value="Unassembled WGS sequence"/>
</dbReference>
<dbReference type="Pfam" id="PF25267">
    <property type="entry name" value="TANGO6_N"/>
    <property type="match status" value="1"/>
</dbReference>
<evidence type="ECO:0000259" key="5">
    <source>
        <dbReference type="Pfam" id="PF25267"/>
    </source>
</evidence>
<dbReference type="InterPro" id="IPR019414">
    <property type="entry name" value="Rtp1_C2"/>
</dbReference>
<comment type="similarity">
    <text evidence="1">Belongs to the Tango6 family.</text>
</comment>
<gene>
    <name evidence="6" type="ORF">FB567DRAFT_623726</name>
</gene>
<evidence type="ECO:0000256" key="1">
    <source>
        <dbReference type="ARBA" id="ARBA00005724"/>
    </source>
</evidence>
<dbReference type="InterPro" id="IPR016024">
    <property type="entry name" value="ARM-type_fold"/>
</dbReference>
<evidence type="ECO:0000259" key="3">
    <source>
        <dbReference type="Pfam" id="PF10363"/>
    </source>
</evidence>
<dbReference type="GO" id="GO:0009306">
    <property type="term" value="P:protein secretion"/>
    <property type="evidence" value="ECO:0007669"/>
    <property type="project" value="TreeGrafter"/>
</dbReference>
<evidence type="ECO:0000313" key="7">
    <source>
        <dbReference type="Proteomes" id="UP000813461"/>
    </source>
</evidence>
<evidence type="ECO:0000259" key="4">
    <source>
        <dbReference type="Pfam" id="PF23565"/>
    </source>
</evidence>
<dbReference type="InterPro" id="IPR019451">
    <property type="entry name" value="Rtp1_C1"/>
</dbReference>
<protein>
    <recommendedName>
        <fullName evidence="8">RNA polymerase II assembly factor Rtp1 C-terminal domain-containing protein</fullName>
    </recommendedName>
</protein>
<dbReference type="InterPro" id="IPR057407">
    <property type="entry name" value="HEAT_TANGO6"/>
</dbReference>
<feature type="domain" description="RNA polymerase II assembly factor Rtp1 C-terminal" evidence="2">
    <location>
        <begin position="999"/>
        <end position="1030"/>
    </location>
</feature>
<dbReference type="AlphaFoldDB" id="A0A8K0RJ68"/>
<dbReference type="EMBL" id="JAGMVJ010000001">
    <property type="protein sequence ID" value="KAH7095464.1"/>
    <property type="molecule type" value="Genomic_DNA"/>
</dbReference>
<dbReference type="PANTHER" id="PTHR20959:SF1">
    <property type="entry name" value="TRANSPORT AND GOLGI ORGANIZATION PROTEIN 6 HOMOLOG"/>
    <property type="match status" value="1"/>
</dbReference>
<reference evidence="6" key="1">
    <citation type="journal article" date="2021" name="Nat. Commun.">
        <title>Genetic determinants of endophytism in the Arabidopsis root mycobiome.</title>
        <authorList>
            <person name="Mesny F."/>
            <person name="Miyauchi S."/>
            <person name="Thiergart T."/>
            <person name="Pickel B."/>
            <person name="Atanasova L."/>
            <person name="Karlsson M."/>
            <person name="Huettel B."/>
            <person name="Barry K.W."/>
            <person name="Haridas S."/>
            <person name="Chen C."/>
            <person name="Bauer D."/>
            <person name="Andreopoulos W."/>
            <person name="Pangilinan J."/>
            <person name="LaButti K."/>
            <person name="Riley R."/>
            <person name="Lipzen A."/>
            <person name="Clum A."/>
            <person name="Drula E."/>
            <person name="Henrissat B."/>
            <person name="Kohler A."/>
            <person name="Grigoriev I.V."/>
            <person name="Martin F.M."/>
            <person name="Hacquard S."/>
        </authorList>
    </citation>
    <scope>NUCLEOTIDE SEQUENCE</scope>
    <source>
        <strain evidence="6">MPI-SDFR-AT-0120</strain>
    </source>
</reference>
<comment type="caution">
    <text evidence="6">The sequence shown here is derived from an EMBL/GenBank/DDBJ whole genome shotgun (WGS) entry which is preliminary data.</text>
</comment>
<dbReference type="Pfam" id="PF10363">
    <property type="entry name" value="RTP1_C1"/>
    <property type="match status" value="1"/>
</dbReference>
<dbReference type="SUPFAM" id="SSF48371">
    <property type="entry name" value="ARM repeat"/>
    <property type="match status" value="1"/>
</dbReference>
<dbReference type="InterPro" id="IPR057347">
    <property type="entry name" value="TANGO6_N"/>
</dbReference>
<keyword evidence="7" id="KW-1185">Reference proteome</keyword>
<proteinExistence type="inferred from homology"/>
<dbReference type="InterPro" id="IPR039600">
    <property type="entry name" value="TANGO6/Rtp1"/>
</dbReference>
<evidence type="ECO:0008006" key="8">
    <source>
        <dbReference type="Google" id="ProtNLM"/>
    </source>
</evidence>
<feature type="domain" description="TANGO6 N-terminal" evidence="5">
    <location>
        <begin position="73"/>
        <end position="161"/>
    </location>
</feature>
<dbReference type="PANTHER" id="PTHR20959">
    <property type="entry name" value="TRANSPORT AND GOLGI ORGANIZATION PROTEIN 6 FAMILY MEMBER"/>
    <property type="match status" value="1"/>
</dbReference>
<evidence type="ECO:0000259" key="2">
    <source>
        <dbReference type="Pfam" id="PF10304"/>
    </source>
</evidence>
<dbReference type="Pfam" id="PF23565">
    <property type="entry name" value="ARM_TANGO6"/>
    <property type="match status" value="1"/>
</dbReference>
<evidence type="ECO:0000313" key="6">
    <source>
        <dbReference type="EMBL" id="KAH7095464.1"/>
    </source>
</evidence>
<feature type="domain" description="TANGO6 HEAT repeat" evidence="4">
    <location>
        <begin position="251"/>
        <end position="486"/>
    </location>
</feature>
<organism evidence="6 7">
    <name type="scientific">Paraphoma chrysanthemicola</name>
    <dbReference type="NCBI Taxonomy" id="798071"/>
    <lineage>
        <taxon>Eukaryota</taxon>
        <taxon>Fungi</taxon>
        <taxon>Dikarya</taxon>
        <taxon>Ascomycota</taxon>
        <taxon>Pezizomycotina</taxon>
        <taxon>Dothideomycetes</taxon>
        <taxon>Pleosporomycetidae</taxon>
        <taxon>Pleosporales</taxon>
        <taxon>Pleosporineae</taxon>
        <taxon>Phaeosphaeriaceae</taxon>
        <taxon>Paraphoma</taxon>
    </lineage>
</organism>
<sequence length="1081" mass="117947">MGAVEDAVDAAAGFLEPFLETSTRKNVKDDTGLDATELVNEALAHLQSINSADLVADPDAPYDASLAGVVYGLLDLITSLGLLPHLSPGVAFGQRPRSVLRIITVSSSSHDQCILLRVVEVFLAILEQNGSGVQPLLSQRNLPDIIVALAELSFSPTTPETHLKFRPGYDKIIASTPTSRLLPLLTALLQQPLPAWLKPQMSKELAMVPLRQHGVRHTIEFLSLSYLSKNSKVPQDASGPQSQIAIPLEAVTQAARLLVLPPNGMDQDVWLRQLAPQIWSLLDGSEGKELSRAAGQIIAGGILSKKAIGAPGTVGWELFAQPLLSAVSPGNVEERSTIQSTSKETRVQESELIIALRRLSAIALAYSHAGVLKRLLGPLVLSLWALLNYAEARPALNKQWAILAKSILVQYFTVTGDPRQVDKIATNLFWDGEPSWTFGPGSEGGVEIRQRSSGDGRELGEMDIFTRLQSLDTRIELLVKLLSESKVTDDMVGMIFLTSTKRWLSEPTDSKPSLTGETQIDPLAAYTDARLVQVLASTFSEEIARSPEHIIELMGQLLSNYVSEHRSKVQSLTKRSQSTRAQLRHIVQHDAEADPFDSGSSSSMGEEIASFAISILRTLMTASGFKQTPSINLVLASVATSLVYLSQEPPEHAVPALITNSANDLLHLIQPAATPTHNQTKDSLSEHHATMKTVLADLTSPEPPNRTWALNTVHKLIRDSAAFPVVDVPSLTHLLLSASLADPESYVHTAAVPVLVDLAIRAPILVSRILVDAFIDIDEKSLKLGRGKRTEEKDTELQHALDFRLRVGEVLNSLALEDSYWAAGGDVRARHACLKLIVEACLSLASRRGQRIETLSRRTQVAQAEQRVQDEAEAAWGGPIPNLLDPDGDDAKDRAERDALVKIVQGWQDTGVEEDVRIRASALSVLSTVLEHRLALLRQVTVDAVLQMALLILTMETSEAHGILRRAGVLVFMGLLRGLDSALEAREETVAGLSASQGEEVERVLKWIRDEDVDALVRDHATNVLEGLETLRMKKLYMLRDDGLQLSADLGLEGNLRGLDVRPDVDMGRREGRKLMVEEVE</sequence>